<sequence length="63" mass="7180">MFSLSEFVFRIYDHISESCVGGDTTSYDKEIKYRQAAYAEIGDQNEDDIYDYAPAAGVHPSYE</sequence>
<evidence type="ECO:0000313" key="1">
    <source>
        <dbReference type="EMBL" id="OAP15628.1"/>
    </source>
</evidence>
<dbReference type="AlphaFoldDB" id="A0A178WB95"/>
<evidence type="ECO:0000313" key="2">
    <source>
        <dbReference type="Proteomes" id="UP000078284"/>
    </source>
</evidence>
<organism evidence="1 2">
    <name type="scientific">Arabidopsis thaliana</name>
    <name type="common">Mouse-ear cress</name>
    <dbReference type="NCBI Taxonomy" id="3702"/>
    <lineage>
        <taxon>Eukaryota</taxon>
        <taxon>Viridiplantae</taxon>
        <taxon>Streptophyta</taxon>
        <taxon>Embryophyta</taxon>
        <taxon>Tracheophyta</taxon>
        <taxon>Spermatophyta</taxon>
        <taxon>Magnoliopsida</taxon>
        <taxon>eudicotyledons</taxon>
        <taxon>Gunneridae</taxon>
        <taxon>Pentapetalae</taxon>
        <taxon>rosids</taxon>
        <taxon>malvids</taxon>
        <taxon>Brassicales</taxon>
        <taxon>Brassicaceae</taxon>
        <taxon>Camelineae</taxon>
        <taxon>Arabidopsis</taxon>
    </lineage>
</organism>
<comment type="caution">
    <text evidence="1">The sequence shown here is derived from an EMBL/GenBank/DDBJ whole genome shotgun (WGS) entry which is preliminary data.</text>
</comment>
<dbReference type="EMBL" id="LUHQ01000001">
    <property type="protein sequence ID" value="OAP15628.1"/>
    <property type="molecule type" value="Genomic_DNA"/>
</dbReference>
<protein>
    <submittedName>
        <fullName evidence="1">Uncharacterized protein</fullName>
    </submittedName>
</protein>
<reference evidence="2" key="1">
    <citation type="journal article" date="2016" name="Proc. Natl. Acad. Sci. U.S.A.">
        <title>Chromosome-level assembly of Arabidopsis thaliana Ler reveals the extent of translocation and inversion polymorphisms.</title>
        <authorList>
            <person name="Zapata L."/>
            <person name="Ding J."/>
            <person name="Willing E.M."/>
            <person name="Hartwig B."/>
            <person name="Bezdan D."/>
            <person name="Jiao W.B."/>
            <person name="Patel V."/>
            <person name="Velikkakam James G."/>
            <person name="Koornneef M."/>
            <person name="Ossowski S."/>
            <person name="Schneeberger K."/>
        </authorList>
    </citation>
    <scope>NUCLEOTIDE SEQUENCE [LARGE SCALE GENOMIC DNA]</scope>
    <source>
        <strain evidence="2">cv. Landsberg erecta</strain>
    </source>
</reference>
<name>A0A178WB95_ARATH</name>
<dbReference type="Proteomes" id="UP000078284">
    <property type="component" value="Chromosome 1"/>
</dbReference>
<accession>A0A178WB95</accession>
<gene>
    <name evidence="1" type="ordered locus">AXX17_At1g41380</name>
</gene>
<proteinExistence type="predicted"/>